<reference evidence="2" key="1">
    <citation type="submission" date="2015-09" db="EMBL/GenBank/DDBJ databases">
        <authorList>
            <person name="Daims H."/>
        </authorList>
    </citation>
    <scope>NUCLEOTIDE SEQUENCE [LARGE SCALE GENOMIC DNA]</scope>
</reference>
<dbReference type="Pfam" id="PF09601">
    <property type="entry name" value="DUF2459"/>
    <property type="match status" value="1"/>
</dbReference>
<keyword evidence="2" id="KW-1185">Reference proteome</keyword>
<sequence>MPTMEAGAHIAPHHLGRVEKRLLPPCLVRTRNKTACVPIITGILFLLLTVACTSPVESLRPASPDSPVRTILISLDTWHAMIAFPIDEPDRSSSAPHRYEEWGYAERAWYLEGRQGIGGIVRALFWPSEGVVEVGHYHQVWANRTPQPPAELFTFFVSDEAYHRLKRHLRGTISEETPLASIDQSVFYPATQSYHLFHTCHQYAALALREAGLPLSPFWAFTRTSLAWQLKRAAQSPENHPVTVPPA</sequence>
<name>A0A0S4KVU6_9BACT</name>
<dbReference type="KEGG" id="nio:NITINOP_0755"/>
<dbReference type="Proteomes" id="UP000066284">
    <property type="component" value="Chromosome 1"/>
</dbReference>
<dbReference type="InterPro" id="IPR011727">
    <property type="entry name" value="CHP02117"/>
</dbReference>
<organism evidence="1 2">
    <name type="scientific">Candidatus Nitrospira inopinata</name>
    <dbReference type="NCBI Taxonomy" id="1715989"/>
    <lineage>
        <taxon>Bacteria</taxon>
        <taxon>Pseudomonadati</taxon>
        <taxon>Nitrospirota</taxon>
        <taxon>Nitrospiria</taxon>
        <taxon>Nitrospirales</taxon>
        <taxon>Nitrospiraceae</taxon>
        <taxon>Nitrospira</taxon>
    </lineage>
</organism>
<evidence type="ECO:0000313" key="1">
    <source>
        <dbReference type="EMBL" id="CUQ65730.1"/>
    </source>
</evidence>
<proteinExistence type="predicted"/>
<protein>
    <recommendedName>
        <fullName evidence="3">DUF2459 domain-containing protein</fullName>
    </recommendedName>
</protein>
<gene>
    <name evidence="1" type="ORF">NITINOP_0755</name>
</gene>
<dbReference type="AlphaFoldDB" id="A0A0S4KVU6"/>
<dbReference type="STRING" id="1715989.NITINOP_0755"/>
<evidence type="ECO:0008006" key="3">
    <source>
        <dbReference type="Google" id="ProtNLM"/>
    </source>
</evidence>
<evidence type="ECO:0000313" key="2">
    <source>
        <dbReference type="Proteomes" id="UP000066284"/>
    </source>
</evidence>
<dbReference type="EMBL" id="LN885086">
    <property type="protein sequence ID" value="CUQ65730.1"/>
    <property type="molecule type" value="Genomic_DNA"/>
</dbReference>
<accession>A0A0S4KVU6</accession>